<evidence type="ECO:0000313" key="1">
    <source>
        <dbReference type="EMBL" id="SVD37848.1"/>
    </source>
</evidence>
<dbReference type="Pfam" id="PF13618">
    <property type="entry name" value="Gluconate_2-dh3"/>
    <property type="match status" value="1"/>
</dbReference>
<feature type="non-terminal residue" evidence="1">
    <location>
        <position position="94"/>
    </location>
</feature>
<protein>
    <submittedName>
        <fullName evidence="1">Uncharacterized protein</fullName>
    </submittedName>
</protein>
<proteinExistence type="predicted"/>
<reference evidence="1" key="1">
    <citation type="submission" date="2018-05" db="EMBL/GenBank/DDBJ databases">
        <authorList>
            <person name="Lanie J.A."/>
            <person name="Ng W.-L."/>
            <person name="Kazmierczak K.M."/>
            <person name="Andrzejewski T.M."/>
            <person name="Davidsen T.M."/>
            <person name="Wayne K.J."/>
            <person name="Tettelin H."/>
            <person name="Glass J.I."/>
            <person name="Rusch D."/>
            <person name="Podicherti R."/>
            <person name="Tsui H.-C.T."/>
            <person name="Winkler M.E."/>
        </authorList>
    </citation>
    <scope>NUCLEOTIDE SEQUENCE</scope>
</reference>
<dbReference type="AlphaFoldDB" id="A0A382UVW2"/>
<accession>A0A382UVW2</accession>
<dbReference type="EMBL" id="UINC01146868">
    <property type="protein sequence ID" value="SVD37848.1"/>
    <property type="molecule type" value="Genomic_DNA"/>
</dbReference>
<gene>
    <name evidence="1" type="ORF">METZ01_LOCUS390702</name>
</gene>
<feature type="non-terminal residue" evidence="1">
    <location>
        <position position="1"/>
    </location>
</feature>
<name>A0A382UVW2_9ZZZZ</name>
<dbReference type="InterPro" id="IPR027056">
    <property type="entry name" value="Gluconate_2DH_su3"/>
</dbReference>
<organism evidence="1">
    <name type="scientific">marine metagenome</name>
    <dbReference type="NCBI Taxonomy" id="408172"/>
    <lineage>
        <taxon>unclassified sequences</taxon>
        <taxon>metagenomes</taxon>
        <taxon>ecological metagenomes</taxon>
    </lineage>
</organism>
<sequence length="94" mass="9940">VTRRTVLRQLAIAITAAGSSSVNLEAARLVHTIAGESRAQPGGYTPIRLTVHEFRTVSRLAELIVPADTRGGSAVDAGAPEFIDLLCSQNDQLT</sequence>